<dbReference type="Proteomes" id="UP000291338">
    <property type="component" value="Unassembled WGS sequence"/>
</dbReference>
<evidence type="ECO:0000313" key="2">
    <source>
        <dbReference type="Proteomes" id="UP000291338"/>
    </source>
</evidence>
<reference evidence="1 2" key="1">
    <citation type="submission" date="2018-01" db="EMBL/GenBank/DDBJ databases">
        <title>Co-occurrence of chitin degradation, pigmentation and bioactivity in marine Pseudoalteromonas.</title>
        <authorList>
            <person name="Paulsen S."/>
            <person name="Gram L."/>
            <person name="Machado H."/>
        </authorList>
    </citation>
    <scope>NUCLEOTIDE SEQUENCE [LARGE SCALE GENOMIC DNA]</scope>
    <source>
        <strain evidence="1 2">S3898</strain>
    </source>
</reference>
<proteinExistence type="predicted"/>
<name>A0A4Q7IQG9_9GAMM</name>
<dbReference type="EMBL" id="PPSX01000021">
    <property type="protein sequence ID" value="RZQ53819.1"/>
    <property type="molecule type" value="Genomic_DNA"/>
</dbReference>
<gene>
    <name evidence="1" type="ORF">C1E23_06995</name>
</gene>
<organism evidence="1 2">
    <name type="scientific">Pseudoalteromonas phenolica</name>
    <dbReference type="NCBI Taxonomy" id="161398"/>
    <lineage>
        <taxon>Bacteria</taxon>
        <taxon>Pseudomonadati</taxon>
        <taxon>Pseudomonadota</taxon>
        <taxon>Gammaproteobacteria</taxon>
        <taxon>Alteromonadales</taxon>
        <taxon>Pseudoalteromonadaceae</taxon>
        <taxon>Pseudoalteromonas</taxon>
    </lineage>
</organism>
<evidence type="ECO:0000313" key="1">
    <source>
        <dbReference type="EMBL" id="RZQ53819.1"/>
    </source>
</evidence>
<sequence length="59" mass="6465">MKLSKQNKKEVIKAEELLSQVEGGSNLNKQYLSLGAKQDEKSIEVSGPEIQIYGTSLAN</sequence>
<comment type="caution">
    <text evidence="1">The sequence shown here is derived from an EMBL/GenBank/DDBJ whole genome shotgun (WGS) entry which is preliminary data.</text>
</comment>
<accession>A0A4Q7IQG9</accession>
<dbReference type="AlphaFoldDB" id="A0A4Q7IQG9"/>
<dbReference type="RefSeq" id="WP_130254898.1">
    <property type="nucleotide sequence ID" value="NZ_PPSX01000021.1"/>
</dbReference>
<protein>
    <submittedName>
        <fullName evidence="1">Uncharacterized protein</fullName>
    </submittedName>
</protein>